<dbReference type="Proteomes" id="UP000001646">
    <property type="component" value="Chromosome 3"/>
</dbReference>
<dbReference type="Pfam" id="PF02237">
    <property type="entry name" value="BPL_C"/>
    <property type="match status" value="1"/>
</dbReference>
<evidence type="ECO:0000313" key="6">
    <source>
        <dbReference type="Proteomes" id="UP000001646"/>
    </source>
</evidence>
<proteinExistence type="inferred from homology"/>
<sequence>MPGREQSGGAREPAASLLAPPLRGAMLITLCYLYLWARWGPCSVGLVRRTVRRLYRTRCSFTFCCSSSSGGQTLPQEPRRRRHRKAGLPRPPEEVACLRAGDKVFFAGETKFLDDLSKWTLLIVSPFSYLDKIFEAEHIAFVTESISAQADNSKAITSSADKIVKWSDFCSPLAFKTGEPYILFAEASIDNFSSLGIAFMEDRLQMDNGMVPQKIMSVHLQMSKLEELDQLSNVKKEGNANQMQHGEWTQEPPFVTATKPEVKTADCAGDDEEEEKGTEYPEKLEQVSEREVDTGEHHHLHLSSCHECLELENSTIESVKFASVENIPELPDDYSCNLEGVNSDCPTEYLKRISLSGKPPNILVYVGSDTEKVKFEEIKSVILECIDFNSYTIYQLLEKHVLSVPWVHNALLLIIATSEPITDAVSKQFLTFMSEGGKILGLSSFFTFGGIRVKSKQELIGTVQAFVFSNAENSEIKLNVLASGKIFEKEIVEEPNFLKPLGFLDSPDKDMLIIQLPCGNNGGEAILCQAHLEVNIQSLSNRSKDDFNLLKLSNAKRYKVLTNILTQLGLNCQMSEVPPLTPIYLLSSNKENHSSLLEWLGKNVNAAGIITSSKVSLKFVSSCSMETEITPSFMPVITEMKAFSSVNFSLDRYKKNLHTQNLGKVVLFTEVTSTTMDLLDGLIYKIPQEIGLIAIAVQQTQGKGRGGNAWLSPVGAALSTIHITIPLTSQLGQRIPFIQHLVSLAVVEAVRSIPGYQDIDLRVKWPNDIYYSDLMKLGGILVNSTLTGNTFHILIGCGFNVNNNNPTICINDLIIEHNKTKNTNLKPLSVDCLIARSVTVLENLISTFQEKGPNGVLPLYYKYWIHSGKQVQLGSDEGPMAWIVGVDDSGFLQVHEEGKGVVTVHPDGNSFDMLRNLIIPKQR</sequence>
<dbReference type="NCBIfam" id="TIGR00121">
    <property type="entry name" value="birA_ligase"/>
    <property type="match status" value="1"/>
</dbReference>
<dbReference type="GO" id="GO:0000785">
    <property type="term" value="C:chromatin"/>
    <property type="evidence" value="ECO:0007669"/>
    <property type="project" value="Ensembl"/>
</dbReference>
<dbReference type="SUPFAM" id="SSF55681">
    <property type="entry name" value="Class II aaRS and biotin synthetases"/>
    <property type="match status" value="1"/>
</dbReference>
<dbReference type="KEGG" id="acs:100562676"/>
<evidence type="ECO:0000313" key="5">
    <source>
        <dbReference type="Ensembl" id="ENSACAP00000008657.3"/>
    </source>
</evidence>
<dbReference type="InterPro" id="IPR045864">
    <property type="entry name" value="aa-tRNA-synth_II/BPL/LPL"/>
</dbReference>
<dbReference type="STRING" id="28377.ENSACAP00000008657"/>
<dbReference type="GeneTree" id="ENSGT00390000002960"/>
<dbReference type="GO" id="GO:0019899">
    <property type="term" value="F:enzyme binding"/>
    <property type="evidence" value="ECO:0007669"/>
    <property type="project" value="Ensembl"/>
</dbReference>
<dbReference type="eggNOG" id="KOG1536">
    <property type="taxonomic scope" value="Eukaryota"/>
</dbReference>
<evidence type="ECO:0000256" key="1">
    <source>
        <dbReference type="ARBA" id="ARBA00009934"/>
    </source>
</evidence>
<dbReference type="CDD" id="cd16442">
    <property type="entry name" value="BPL"/>
    <property type="match status" value="1"/>
</dbReference>
<evidence type="ECO:0000256" key="2">
    <source>
        <dbReference type="ARBA" id="ARBA00022598"/>
    </source>
</evidence>
<feature type="domain" description="BPL/LPL catalytic" evidence="4">
    <location>
        <begin position="651"/>
        <end position="849"/>
    </location>
</feature>
<dbReference type="Ensembl" id="ENSACAT00000008841.4">
    <property type="protein sequence ID" value="ENSACAP00000008657.3"/>
    <property type="gene ID" value="ENSACAG00000008830.4"/>
</dbReference>
<dbReference type="AlphaFoldDB" id="G1KI79"/>
<dbReference type="GO" id="GO:0005829">
    <property type="term" value="C:cytosol"/>
    <property type="evidence" value="ECO:0007669"/>
    <property type="project" value="Ensembl"/>
</dbReference>
<keyword evidence="2" id="KW-0436">Ligase</keyword>
<dbReference type="GO" id="GO:0005737">
    <property type="term" value="C:cytoplasm"/>
    <property type="evidence" value="ECO:0000318"/>
    <property type="project" value="GO_Central"/>
</dbReference>
<dbReference type="Gene3D" id="3.30.930.10">
    <property type="entry name" value="Bira Bifunctional Protein, Domain 2"/>
    <property type="match status" value="1"/>
</dbReference>
<dbReference type="CTD" id="3141"/>
<dbReference type="InterPro" id="IPR004143">
    <property type="entry name" value="BPL_LPL_catalytic"/>
</dbReference>
<dbReference type="GO" id="GO:0070781">
    <property type="term" value="P:response to biotin"/>
    <property type="evidence" value="ECO:0007669"/>
    <property type="project" value="Ensembl"/>
</dbReference>
<dbReference type="GO" id="GO:0016363">
    <property type="term" value="C:nuclear matrix"/>
    <property type="evidence" value="ECO:0007669"/>
    <property type="project" value="Ensembl"/>
</dbReference>
<dbReference type="InterPro" id="IPR003142">
    <property type="entry name" value="BPL_C"/>
</dbReference>
<dbReference type="HOGENOM" id="CLU_006150_2_0_1"/>
<protein>
    <submittedName>
        <fullName evidence="5">Holocarboxylase synthetase</fullName>
    </submittedName>
</protein>
<gene>
    <name evidence="5" type="primary">HLCS</name>
</gene>
<dbReference type="PANTHER" id="PTHR12835:SF5">
    <property type="entry name" value="BIOTIN--PROTEIN LIGASE"/>
    <property type="match status" value="1"/>
</dbReference>
<dbReference type="Pfam" id="PF03099">
    <property type="entry name" value="BPL_LplA_LipB"/>
    <property type="match status" value="1"/>
</dbReference>
<dbReference type="GO" id="GO:0005652">
    <property type="term" value="C:nuclear lamina"/>
    <property type="evidence" value="ECO:0007669"/>
    <property type="project" value="Ensembl"/>
</dbReference>
<feature type="region of interest" description="Disordered" evidence="3">
    <location>
        <begin position="67"/>
        <end position="89"/>
    </location>
</feature>
<dbReference type="InterPro" id="IPR004408">
    <property type="entry name" value="Biotin_CoA_COase_ligase"/>
</dbReference>
<dbReference type="GO" id="GO:0004077">
    <property type="term" value="F:biotin--[biotin carboxyl-carrier protein] ligase activity"/>
    <property type="evidence" value="ECO:0000318"/>
    <property type="project" value="GO_Central"/>
</dbReference>
<name>G1KI79_ANOCA</name>
<dbReference type="InParanoid" id="G1KI79"/>
<dbReference type="Bgee" id="ENSACAG00000008830">
    <property type="expression patterns" value="Expressed in testis and 13 other cell types or tissues"/>
</dbReference>
<comment type="similarity">
    <text evidence="1">Belongs to the biotin--protein ligase family.</text>
</comment>
<dbReference type="GO" id="GO:0043687">
    <property type="term" value="P:post-translational protein modification"/>
    <property type="evidence" value="ECO:0007669"/>
    <property type="project" value="Ensembl"/>
</dbReference>
<reference evidence="5 6" key="1">
    <citation type="submission" date="2009-12" db="EMBL/GenBank/DDBJ databases">
        <title>The Genome Sequence of Anolis carolinensis (Green Anole Lizard).</title>
        <authorList>
            <consortium name="The Genome Sequencing Platform"/>
            <person name="Di Palma F."/>
            <person name="Alfoldi J."/>
            <person name="Heiman D."/>
            <person name="Young S."/>
            <person name="Grabherr M."/>
            <person name="Johnson J."/>
            <person name="Lander E.S."/>
            <person name="Lindblad-Toh K."/>
        </authorList>
    </citation>
    <scope>NUCLEOTIDE SEQUENCE [LARGE SCALE GENOMIC DNA]</scope>
    <source>
        <strain evidence="5 6">JBL SC #1</strain>
    </source>
</reference>
<dbReference type="PANTHER" id="PTHR12835">
    <property type="entry name" value="BIOTIN PROTEIN LIGASE"/>
    <property type="match status" value="1"/>
</dbReference>
<reference evidence="5" key="2">
    <citation type="submission" date="2025-08" db="UniProtKB">
        <authorList>
            <consortium name="Ensembl"/>
        </authorList>
    </citation>
    <scope>IDENTIFICATION</scope>
</reference>
<evidence type="ECO:0000256" key="3">
    <source>
        <dbReference type="SAM" id="MobiDB-lite"/>
    </source>
</evidence>
<dbReference type="GO" id="GO:0009374">
    <property type="term" value="F:biotin binding"/>
    <property type="evidence" value="ECO:0007669"/>
    <property type="project" value="Ensembl"/>
</dbReference>
<keyword evidence="6" id="KW-1185">Reference proteome</keyword>
<accession>G1KI79</accession>
<dbReference type="GeneID" id="100562676"/>
<organism evidence="5 6">
    <name type="scientific">Anolis carolinensis</name>
    <name type="common">Green anole</name>
    <name type="synonym">American chameleon</name>
    <dbReference type="NCBI Taxonomy" id="28377"/>
    <lineage>
        <taxon>Eukaryota</taxon>
        <taxon>Metazoa</taxon>
        <taxon>Chordata</taxon>
        <taxon>Craniata</taxon>
        <taxon>Vertebrata</taxon>
        <taxon>Euteleostomi</taxon>
        <taxon>Lepidosauria</taxon>
        <taxon>Squamata</taxon>
        <taxon>Bifurcata</taxon>
        <taxon>Unidentata</taxon>
        <taxon>Episquamata</taxon>
        <taxon>Toxicofera</taxon>
        <taxon>Iguania</taxon>
        <taxon>Dactyloidae</taxon>
        <taxon>Anolis</taxon>
    </lineage>
</organism>
<dbReference type="PROSITE" id="PS51733">
    <property type="entry name" value="BPL_LPL_CATALYTIC"/>
    <property type="match status" value="1"/>
</dbReference>
<dbReference type="OrthoDB" id="10250105at2759"/>
<reference evidence="5" key="3">
    <citation type="submission" date="2025-09" db="UniProtKB">
        <authorList>
            <consortium name="Ensembl"/>
        </authorList>
    </citation>
    <scope>IDENTIFICATION</scope>
</reference>
<evidence type="ECO:0000259" key="4">
    <source>
        <dbReference type="PROSITE" id="PS51733"/>
    </source>
</evidence>